<sequence length="112" mass="12195">MDTPAPETDTETDTERHARYLATLRAVVRKTLAGTGARAVLFGSHATGTAHRGSDVDIAIDAPPDLPRRVIGDVREALEKTTVPWTCDVQDLRDASPAFRDRVLGEGILWTD</sequence>
<name>A0A7X1ZDL5_9PROT</name>
<proteinExistence type="predicted"/>
<evidence type="ECO:0000313" key="3">
    <source>
        <dbReference type="Proteomes" id="UP000434582"/>
    </source>
</evidence>
<dbReference type="InterPro" id="IPR043519">
    <property type="entry name" value="NT_sf"/>
</dbReference>
<organism evidence="2 3">
    <name type="scientific">Roseospira navarrensis</name>
    <dbReference type="NCBI Taxonomy" id="140058"/>
    <lineage>
        <taxon>Bacteria</taxon>
        <taxon>Pseudomonadati</taxon>
        <taxon>Pseudomonadota</taxon>
        <taxon>Alphaproteobacteria</taxon>
        <taxon>Rhodospirillales</taxon>
        <taxon>Rhodospirillaceae</taxon>
        <taxon>Roseospira</taxon>
    </lineage>
</organism>
<reference evidence="2 3" key="1">
    <citation type="submission" date="2019-10" db="EMBL/GenBank/DDBJ databases">
        <title>Draft whole-genome sequence of the purple nonsulfur photosynthetic bacterium Roseospira navarrensis DSM 15114.</title>
        <authorList>
            <person name="Kyndt J.A."/>
            <person name="Meyer T.E."/>
        </authorList>
    </citation>
    <scope>NUCLEOTIDE SEQUENCE [LARGE SCALE GENOMIC DNA]</scope>
    <source>
        <strain evidence="2 3">DSM 15114</strain>
    </source>
</reference>
<dbReference type="RefSeq" id="WP_153343269.1">
    <property type="nucleotide sequence ID" value="NZ_WIVE01000022.1"/>
</dbReference>
<feature type="domain" description="Polymerase beta nucleotidyltransferase" evidence="1">
    <location>
        <begin position="39"/>
        <end position="109"/>
    </location>
</feature>
<dbReference type="AlphaFoldDB" id="A0A7X1ZDL5"/>
<evidence type="ECO:0000313" key="2">
    <source>
        <dbReference type="EMBL" id="MQX36614.1"/>
    </source>
</evidence>
<dbReference type="InterPro" id="IPR041633">
    <property type="entry name" value="Polbeta"/>
</dbReference>
<gene>
    <name evidence="2" type="ORF">GHC57_08800</name>
</gene>
<evidence type="ECO:0000259" key="1">
    <source>
        <dbReference type="Pfam" id="PF18765"/>
    </source>
</evidence>
<protein>
    <submittedName>
        <fullName evidence="2">Nucleotidyltransferase domain-containing protein</fullName>
    </submittedName>
</protein>
<dbReference type="Pfam" id="PF18765">
    <property type="entry name" value="Polbeta"/>
    <property type="match status" value="1"/>
</dbReference>
<dbReference type="SUPFAM" id="SSF81301">
    <property type="entry name" value="Nucleotidyltransferase"/>
    <property type="match status" value="1"/>
</dbReference>
<dbReference type="CDD" id="cd05403">
    <property type="entry name" value="NT_KNTase_like"/>
    <property type="match status" value="1"/>
</dbReference>
<comment type="caution">
    <text evidence="2">The sequence shown here is derived from an EMBL/GenBank/DDBJ whole genome shotgun (WGS) entry which is preliminary data.</text>
</comment>
<dbReference type="Gene3D" id="3.30.460.10">
    <property type="entry name" value="Beta Polymerase, domain 2"/>
    <property type="match status" value="1"/>
</dbReference>
<dbReference type="EMBL" id="WIVE01000022">
    <property type="protein sequence ID" value="MQX36614.1"/>
    <property type="molecule type" value="Genomic_DNA"/>
</dbReference>
<dbReference type="OrthoDB" id="9793109at2"/>
<dbReference type="GO" id="GO:0016740">
    <property type="term" value="F:transferase activity"/>
    <property type="evidence" value="ECO:0007669"/>
    <property type="project" value="UniProtKB-KW"/>
</dbReference>
<keyword evidence="2" id="KW-0808">Transferase</keyword>
<keyword evidence="3" id="KW-1185">Reference proteome</keyword>
<dbReference type="Proteomes" id="UP000434582">
    <property type="component" value="Unassembled WGS sequence"/>
</dbReference>
<accession>A0A7X1ZDL5</accession>